<sequence length="233" mass="25342">MPRPSDETPTATVTALPGLGEPSTRGSQLYRLLEEAILDGTLAPGQRLDPDELARHFGVSLIPVRETLRALDIAGWVVTQGRDGARVRSWSPEELAELFEARTVLEGEITAKAALRRTDEQLARLQELVEAGREAVDCEEGERLPKLNEQFHALIAGCAHNQVLAGIRAGLAKRVRFYFAAVAPDRGADSIAEHQAMVVAIRNRDAGLAAELARQHVRRTRVALGELLAKGHG</sequence>
<dbReference type="Pfam" id="PF07729">
    <property type="entry name" value="FCD"/>
    <property type="match status" value="1"/>
</dbReference>
<dbReference type="RefSeq" id="WP_158103750.1">
    <property type="nucleotide sequence ID" value="NZ_JAGIOO010000001.1"/>
</dbReference>
<dbReference type="Gene3D" id="1.20.120.530">
    <property type="entry name" value="GntR ligand-binding domain-like"/>
    <property type="match status" value="1"/>
</dbReference>
<dbReference type="PANTHER" id="PTHR43537:SF24">
    <property type="entry name" value="GLUCONATE OPERON TRANSCRIPTIONAL REPRESSOR"/>
    <property type="match status" value="1"/>
</dbReference>
<dbReference type="InterPro" id="IPR036390">
    <property type="entry name" value="WH_DNA-bd_sf"/>
</dbReference>
<keyword evidence="7" id="KW-1185">Reference proteome</keyword>
<keyword evidence="1" id="KW-0805">Transcription regulation</keyword>
<dbReference type="InterPro" id="IPR000524">
    <property type="entry name" value="Tscrpt_reg_HTH_GntR"/>
</dbReference>
<dbReference type="EMBL" id="JAGIOO010000001">
    <property type="protein sequence ID" value="MBP2472968.1"/>
    <property type="molecule type" value="Genomic_DNA"/>
</dbReference>
<dbReference type="InterPro" id="IPR008920">
    <property type="entry name" value="TF_FadR/GntR_C"/>
</dbReference>
<dbReference type="InterPro" id="IPR011711">
    <property type="entry name" value="GntR_C"/>
</dbReference>
<evidence type="ECO:0000256" key="3">
    <source>
        <dbReference type="ARBA" id="ARBA00023163"/>
    </source>
</evidence>
<comment type="caution">
    <text evidence="6">The sequence shown here is derived from an EMBL/GenBank/DDBJ whole genome shotgun (WGS) entry which is preliminary data.</text>
</comment>
<dbReference type="InterPro" id="IPR036388">
    <property type="entry name" value="WH-like_DNA-bd_sf"/>
</dbReference>
<organism evidence="6 7">
    <name type="scientific">Crossiella equi</name>
    <dbReference type="NCBI Taxonomy" id="130796"/>
    <lineage>
        <taxon>Bacteria</taxon>
        <taxon>Bacillati</taxon>
        <taxon>Actinomycetota</taxon>
        <taxon>Actinomycetes</taxon>
        <taxon>Pseudonocardiales</taxon>
        <taxon>Pseudonocardiaceae</taxon>
        <taxon>Crossiella</taxon>
    </lineage>
</organism>
<dbReference type="GO" id="GO:0003677">
    <property type="term" value="F:DNA binding"/>
    <property type="evidence" value="ECO:0007669"/>
    <property type="project" value="UniProtKB-KW"/>
</dbReference>
<protein>
    <submittedName>
        <fullName evidence="6">DNA-binding GntR family transcriptional regulator</fullName>
    </submittedName>
</protein>
<proteinExistence type="predicted"/>
<evidence type="ECO:0000256" key="2">
    <source>
        <dbReference type="ARBA" id="ARBA00023125"/>
    </source>
</evidence>
<dbReference type="PANTHER" id="PTHR43537">
    <property type="entry name" value="TRANSCRIPTIONAL REGULATOR, GNTR FAMILY"/>
    <property type="match status" value="1"/>
</dbReference>
<dbReference type="SMART" id="SM00895">
    <property type="entry name" value="FCD"/>
    <property type="match status" value="1"/>
</dbReference>
<dbReference type="PROSITE" id="PS50949">
    <property type="entry name" value="HTH_GNTR"/>
    <property type="match status" value="1"/>
</dbReference>
<feature type="region of interest" description="Disordered" evidence="4">
    <location>
        <begin position="1"/>
        <end position="22"/>
    </location>
</feature>
<dbReference type="Pfam" id="PF00392">
    <property type="entry name" value="GntR"/>
    <property type="match status" value="1"/>
</dbReference>
<evidence type="ECO:0000256" key="1">
    <source>
        <dbReference type="ARBA" id="ARBA00023015"/>
    </source>
</evidence>
<evidence type="ECO:0000313" key="6">
    <source>
        <dbReference type="EMBL" id="MBP2472968.1"/>
    </source>
</evidence>
<evidence type="ECO:0000259" key="5">
    <source>
        <dbReference type="PROSITE" id="PS50949"/>
    </source>
</evidence>
<evidence type="ECO:0000256" key="4">
    <source>
        <dbReference type="SAM" id="MobiDB-lite"/>
    </source>
</evidence>
<dbReference type="CDD" id="cd07377">
    <property type="entry name" value="WHTH_GntR"/>
    <property type="match status" value="1"/>
</dbReference>
<accession>A0ABS5A8Q7</accession>
<feature type="domain" description="HTH gntR-type" evidence="5">
    <location>
        <begin position="23"/>
        <end position="90"/>
    </location>
</feature>
<dbReference type="SMART" id="SM00345">
    <property type="entry name" value="HTH_GNTR"/>
    <property type="match status" value="1"/>
</dbReference>
<dbReference type="Gene3D" id="1.10.10.10">
    <property type="entry name" value="Winged helix-like DNA-binding domain superfamily/Winged helix DNA-binding domain"/>
    <property type="match status" value="1"/>
</dbReference>
<dbReference type="SUPFAM" id="SSF46785">
    <property type="entry name" value="Winged helix' DNA-binding domain"/>
    <property type="match status" value="1"/>
</dbReference>
<dbReference type="Proteomes" id="UP001519363">
    <property type="component" value="Unassembled WGS sequence"/>
</dbReference>
<evidence type="ECO:0000313" key="7">
    <source>
        <dbReference type="Proteomes" id="UP001519363"/>
    </source>
</evidence>
<dbReference type="SUPFAM" id="SSF48008">
    <property type="entry name" value="GntR ligand-binding domain-like"/>
    <property type="match status" value="1"/>
</dbReference>
<name>A0ABS5A8Q7_9PSEU</name>
<keyword evidence="3" id="KW-0804">Transcription</keyword>
<gene>
    <name evidence="6" type="ORF">JOF53_001840</name>
</gene>
<keyword evidence="2 6" id="KW-0238">DNA-binding</keyword>
<reference evidence="6 7" key="1">
    <citation type="submission" date="2021-03" db="EMBL/GenBank/DDBJ databases">
        <title>Sequencing the genomes of 1000 actinobacteria strains.</title>
        <authorList>
            <person name="Klenk H.-P."/>
        </authorList>
    </citation>
    <scope>NUCLEOTIDE SEQUENCE [LARGE SCALE GENOMIC DNA]</scope>
    <source>
        <strain evidence="6 7">DSM 44580</strain>
    </source>
</reference>